<dbReference type="InterPro" id="IPR011990">
    <property type="entry name" value="TPR-like_helical_dom_sf"/>
</dbReference>
<dbReference type="EMBL" id="JADNRY010000204">
    <property type="protein sequence ID" value="KAF9061382.1"/>
    <property type="molecule type" value="Genomic_DNA"/>
</dbReference>
<dbReference type="InterPro" id="IPR047150">
    <property type="entry name" value="SGT"/>
</dbReference>
<organism evidence="3 4">
    <name type="scientific">Rhodocollybia butyracea</name>
    <dbReference type="NCBI Taxonomy" id="206335"/>
    <lineage>
        <taxon>Eukaryota</taxon>
        <taxon>Fungi</taxon>
        <taxon>Dikarya</taxon>
        <taxon>Basidiomycota</taxon>
        <taxon>Agaricomycotina</taxon>
        <taxon>Agaricomycetes</taxon>
        <taxon>Agaricomycetidae</taxon>
        <taxon>Agaricales</taxon>
        <taxon>Marasmiineae</taxon>
        <taxon>Omphalotaceae</taxon>
        <taxon>Rhodocollybia</taxon>
    </lineage>
</organism>
<keyword evidence="4" id="KW-1185">Reference proteome</keyword>
<dbReference type="Gene3D" id="1.25.40.10">
    <property type="entry name" value="Tetratricopeptide repeat domain"/>
    <property type="match status" value="1"/>
</dbReference>
<keyword evidence="2" id="KW-0802">TPR repeat</keyword>
<dbReference type="PANTHER" id="PTHR45831:SF5">
    <property type="entry name" value="STI1 DOMAIN-CONTAINING PROTEIN"/>
    <property type="match status" value="1"/>
</dbReference>
<name>A0A9P5U0G1_9AGAR</name>
<keyword evidence="1" id="KW-0677">Repeat</keyword>
<evidence type="ECO:0000313" key="3">
    <source>
        <dbReference type="EMBL" id="KAF9061382.1"/>
    </source>
</evidence>
<evidence type="ECO:0000256" key="1">
    <source>
        <dbReference type="ARBA" id="ARBA00022737"/>
    </source>
</evidence>
<reference evidence="3" key="1">
    <citation type="submission" date="2020-11" db="EMBL/GenBank/DDBJ databases">
        <authorList>
            <consortium name="DOE Joint Genome Institute"/>
            <person name="Ahrendt S."/>
            <person name="Riley R."/>
            <person name="Andreopoulos W."/>
            <person name="Labutti K."/>
            <person name="Pangilinan J."/>
            <person name="Ruiz-Duenas F.J."/>
            <person name="Barrasa J.M."/>
            <person name="Sanchez-Garcia M."/>
            <person name="Camarero S."/>
            <person name="Miyauchi S."/>
            <person name="Serrano A."/>
            <person name="Linde D."/>
            <person name="Babiker R."/>
            <person name="Drula E."/>
            <person name="Ayuso-Fernandez I."/>
            <person name="Pacheco R."/>
            <person name="Padilla G."/>
            <person name="Ferreira P."/>
            <person name="Barriuso J."/>
            <person name="Kellner H."/>
            <person name="Castanera R."/>
            <person name="Alfaro M."/>
            <person name="Ramirez L."/>
            <person name="Pisabarro A.G."/>
            <person name="Kuo A."/>
            <person name="Tritt A."/>
            <person name="Lipzen A."/>
            <person name="He G."/>
            <person name="Yan M."/>
            <person name="Ng V."/>
            <person name="Cullen D."/>
            <person name="Martin F."/>
            <person name="Rosso M.-N."/>
            <person name="Henrissat B."/>
            <person name="Hibbett D."/>
            <person name="Martinez A.T."/>
            <person name="Grigoriev I.V."/>
        </authorList>
    </citation>
    <scope>NUCLEOTIDE SEQUENCE</scope>
    <source>
        <strain evidence="3">AH 40177</strain>
    </source>
</reference>
<comment type="caution">
    <text evidence="3">The sequence shown here is derived from an EMBL/GenBank/DDBJ whole genome shotgun (WGS) entry which is preliminary data.</text>
</comment>
<dbReference type="InterPro" id="IPR019734">
    <property type="entry name" value="TPR_rpt"/>
</dbReference>
<sequence length="246" mass="27467">MSIAERVVTLKEEGNRLFSQKDYASANAKYTEALELGGDDAILYSNRAACRLNLKLYLDAESDARMATNVDPGFAKAYARLATAQDVLRKPYKSVESWQKSIEKLPRDNLTPAQLNQKTEYEKGLATAQTALNDLMASGTNLLHVKLDPKEDFPWIRAKRMIPHLMHGYPALYLITHESIGVGLCKVFIKVVCIKMPSLNLSILVALSSLSSGEGNNSETFVKSTEASFSKIRSCVEFNHYIWRLS</sequence>
<protein>
    <submittedName>
        <fullName evidence="3">Uncharacterized protein</fullName>
    </submittedName>
</protein>
<dbReference type="AlphaFoldDB" id="A0A9P5U0G1"/>
<dbReference type="GO" id="GO:0072380">
    <property type="term" value="C:TRC complex"/>
    <property type="evidence" value="ECO:0007669"/>
    <property type="project" value="TreeGrafter"/>
</dbReference>
<evidence type="ECO:0000313" key="4">
    <source>
        <dbReference type="Proteomes" id="UP000772434"/>
    </source>
</evidence>
<dbReference type="GO" id="GO:0016020">
    <property type="term" value="C:membrane"/>
    <property type="evidence" value="ECO:0007669"/>
    <property type="project" value="TreeGrafter"/>
</dbReference>
<dbReference type="GO" id="GO:0060090">
    <property type="term" value="F:molecular adaptor activity"/>
    <property type="evidence" value="ECO:0007669"/>
    <property type="project" value="TreeGrafter"/>
</dbReference>
<proteinExistence type="predicted"/>
<gene>
    <name evidence="3" type="ORF">BDP27DRAFT_1301213</name>
</gene>
<dbReference type="OrthoDB" id="2423701at2759"/>
<dbReference type="SUPFAM" id="SSF48452">
    <property type="entry name" value="TPR-like"/>
    <property type="match status" value="1"/>
</dbReference>
<accession>A0A9P5U0G1</accession>
<dbReference type="Proteomes" id="UP000772434">
    <property type="component" value="Unassembled WGS sequence"/>
</dbReference>
<dbReference type="GO" id="GO:0006620">
    <property type="term" value="P:post-translational protein targeting to endoplasmic reticulum membrane"/>
    <property type="evidence" value="ECO:0007669"/>
    <property type="project" value="TreeGrafter"/>
</dbReference>
<dbReference type="SMART" id="SM00028">
    <property type="entry name" value="TPR"/>
    <property type="match status" value="3"/>
</dbReference>
<evidence type="ECO:0000256" key="2">
    <source>
        <dbReference type="ARBA" id="ARBA00022803"/>
    </source>
</evidence>
<dbReference type="PANTHER" id="PTHR45831">
    <property type="entry name" value="LD24721P"/>
    <property type="match status" value="1"/>
</dbReference>